<dbReference type="RefSeq" id="WP_035285233.1">
    <property type="nucleotide sequence ID" value="NZ_CABKOG010000003.1"/>
</dbReference>
<proteinExistence type="predicted"/>
<accession>A0A9X3XRF7</accession>
<gene>
    <name evidence="2" type="ORF">NE398_16370</name>
</gene>
<evidence type="ECO:0000256" key="1">
    <source>
        <dbReference type="SAM" id="Phobius"/>
    </source>
</evidence>
<keyword evidence="1" id="KW-0472">Membrane</keyword>
<feature type="transmembrane region" description="Helical" evidence="1">
    <location>
        <begin position="89"/>
        <end position="110"/>
    </location>
</feature>
<keyword evidence="1" id="KW-1133">Transmembrane helix</keyword>
<name>A0A9X3XRF7_9CLOT</name>
<reference evidence="2" key="1">
    <citation type="submission" date="2022-05" db="EMBL/GenBank/DDBJ databases">
        <title>Draft genome sequence of Clostridium tertium strain CP3 isolated from Peru.</title>
        <authorList>
            <person name="Hurtado R."/>
            <person name="Lima L."/>
            <person name="Sousa T."/>
            <person name="Jaiswal A.K."/>
            <person name="Tiwari S."/>
            <person name="Maturrano L."/>
            <person name="Brenig B."/>
            <person name="Azevedo V."/>
        </authorList>
    </citation>
    <scope>NUCLEOTIDE SEQUENCE</scope>
    <source>
        <strain evidence="2">CP3</strain>
    </source>
</reference>
<sequence>MIEKFFFKWLPIIFGCHCRADRSFYFKNKKFPICARCTGELIGMICSPVLFSFYQPTILLNLILIIPMLLDGFIQLLTHYESNNIKRVLTGLLFGYALSNIFILSIIFTWKCGYNFGRNI</sequence>
<dbReference type="Proteomes" id="UP001141183">
    <property type="component" value="Unassembled WGS sequence"/>
</dbReference>
<dbReference type="Pfam" id="PF09858">
    <property type="entry name" value="DUF2085"/>
    <property type="match status" value="1"/>
</dbReference>
<organism evidence="2 3">
    <name type="scientific">Clostridium tertium</name>
    <dbReference type="NCBI Taxonomy" id="1559"/>
    <lineage>
        <taxon>Bacteria</taxon>
        <taxon>Bacillati</taxon>
        <taxon>Bacillota</taxon>
        <taxon>Clostridia</taxon>
        <taxon>Eubacteriales</taxon>
        <taxon>Clostridiaceae</taxon>
        <taxon>Clostridium</taxon>
    </lineage>
</organism>
<keyword evidence="1" id="KW-0812">Transmembrane</keyword>
<dbReference type="InterPro" id="IPR019206">
    <property type="entry name" value="DUF2085_TM"/>
</dbReference>
<dbReference type="AlphaFoldDB" id="A0A9X3XRF7"/>
<dbReference type="EMBL" id="JAMRYU010000018">
    <property type="protein sequence ID" value="MDC4241712.1"/>
    <property type="molecule type" value="Genomic_DNA"/>
</dbReference>
<comment type="caution">
    <text evidence="2">The sequence shown here is derived from an EMBL/GenBank/DDBJ whole genome shotgun (WGS) entry which is preliminary data.</text>
</comment>
<evidence type="ECO:0000313" key="2">
    <source>
        <dbReference type="EMBL" id="MDC4241712.1"/>
    </source>
</evidence>
<protein>
    <submittedName>
        <fullName evidence="2">DUF2085 domain-containing protein</fullName>
    </submittedName>
</protein>
<keyword evidence="3" id="KW-1185">Reference proteome</keyword>
<feature type="transmembrane region" description="Helical" evidence="1">
    <location>
        <begin position="58"/>
        <end position="77"/>
    </location>
</feature>
<evidence type="ECO:0000313" key="3">
    <source>
        <dbReference type="Proteomes" id="UP001141183"/>
    </source>
</evidence>